<gene>
    <name evidence="6" type="ORF">CZ674_06325</name>
</gene>
<dbReference type="RefSeq" id="WP_234988465.1">
    <property type="nucleotide sequence ID" value="NZ_FUHU01000026.1"/>
</dbReference>
<organism evidence="6 7">
    <name type="scientific">Agrococcus casei LMG 22410</name>
    <dbReference type="NCBI Taxonomy" id="1255656"/>
    <lineage>
        <taxon>Bacteria</taxon>
        <taxon>Bacillati</taxon>
        <taxon>Actinomycetota</taxon>
        <taxon>Actinomycetes</taxon>
        <taxon>Micrococcales</taxon>
        <taxon>Microbacteriaceae</taxon>
        <taxon>Agrococcus</taxon>
    </lineage>
</organism>
<dbReference type="Pfam" id="PF02146">
    <property type="entry name" value="SIR2"/>
    <property type="match status" value="1"/>
</dbReference>
<evidence type="ECO:0000259" key="5">
    <source>
        <dbReference type="PROSITE" id="PS50305"/>
    </source>
</evidence>
<keyword evidence="3" id="KW-0520">NAD</keyword>
<dbReference type="PANTHER" id="PTHR11085:SF10">
    <property type="entry name" value="NAD-DEPENDENT PROTEIN DEACYLASE SIRTUIN-5, MITOCHONDRIAL-RELATED"/>
    <property type="match status" value="1"/>
</dbReference>
<accession>A0A1R4FS06</accession>
<evidence type="ECO:0000256" key="2">
    <source>
        <dbReference type="ARBA" id="ARBA00022679"/>
    </source>
</evidence>
<dbReference type="GeneID" id="303172835"/>
<proteinExistence type="predicted"/>
<evidence type="ECO:0000313" key="6">
    <source>
        <dbReference type="EMBL" id="SJM58800.1"/>
    </source>
</evidence>
<evidence type="ECO:0000256" key="3">
    <source>
        <dbReference type="ARBA" id="ARBA00023027"/>
    </source>
</evidence>
<sequence>MIDTSPEGLVAMLRGKRFIVLTGAGVSTESGLPDYRGEGAPQRTPMTIERFLESEDARERYWTGAHLGWRLFSEVVPNEAHLAVGRMQRAGLVTSVVTQNVDELHEAGGASDVIHLHGRLSTVRCLRSGHVFDRTLVARWIDELNPWIEQPDAVALNPDGDVTPVGDDRMRVPACPDCGGILKPDVVFFGELVPKPVFARAQTAVDQAEAVLVAGSSLAVNSAVRVLNAARRRDLPVAIVNRGPTRWDARADVRVEGAAGEVLSELADALIA</sequence>
<dbReference type="Proteomes" id="UP000195787">
    <property type="component" value="Unassembled WGS sequence"/>
</dbReference>
<dbReference type="InterPro" id="IPR003000">
    <property type="entry name" value="Sirtuin"/>
</dbReference>
<evidence type="ECO:0000313" key="7">
    <source>
        <dbReference type="Proteomes" id="UP000195787"/>
    </source>
</evidence>
<dbReference type="Gene3D" id="3.40.50.1220">
    <property type="entry name" value="TPP-binding domain"/>
    <property type="match status" value="1"/>
</dbReference>
<feature type="domain" description="Deacetylase sirtuin-type" evidence="5">
    <location>
        <begin position="1"/>
        <end position="272"/>
    </location>
</feature>
<reference evidence="6 7" key="1">
    <citation type="submission" date="2017-02" db="EMBL/GenBank/DDBJ databases">
        <authorList>
            <person name="Peterson S.W."/>
        </authorList>
    </citation>
    <scope>NUCLEOTIDE SEQUENCE [LARGE SCALE GENOMIC DNA]</scope>
    <source>
        <strain evidence="6 7">LMG 22410</strain>
    </source>
</reference>
<dbReference type="PROSITE" id="PS50305">
    <property type="entry name" value="SIRTUIN"/>
    <property type="match status" value="1"/>
</dbReference>
<evidence type="ECO:0000256" key="4">
    <source>
        <dbReference type="PROSITE-ProRule" id="PRU00236"/>
    </source>
</evidence>
<dbReference type="EC" id="2.3.1.286" evidence="1"/>
<dbReference type="InterPro" id="IPR029035">
    <property type="entry name" value="DHS-like_NAD/FAD-binding_dom"/>
</dbReference>
<comment type="caution">
    <text evidence="4">Lacks conserved residue(s) required for the propagation of feature annotation.</text>
</comment>
<dbReference type="InterPro" id="IPR050134">
    <property type="entry name" value="NAD-dep_sirtuin_deacylases"/>
</dbReference>
<dbReference type="EMBL" id="FUHU01000026">
    <property type="protein sequence ID" value="SJM58800.1"/>
    <property type="molecule type" value="Genomic_DNA"/>
</dbReference>
<name>A0A1R4FS06_9MICO</name>
<evidence type="ECO:0000256" key="1">
    <source>
        <dbReference type="ARBA" id="ARBA00012928"/>
    </source>
</evidence>
<keyword evidence="2" id="KW-0808">Transferase</keyword>
<dbReference type="GO" id="GO:0017136">
    <property type="term" value="F:histone deacetylase activity, NAD-dependent"/>
    <property type="evidence" value="ECO:0007669"/>
    <property type="project" value="TreeGrafter"/>
</dbReference>
<dbReference type="Gene3D" id="3.30.1600.10">
    <property type="entry name" value="SIR2/SIRT2 'Small Domain"/>
    <property type="match status" value="1"/>
</dbReference>
<keyword evidence="7" id="KW-1185">Reference proteome</keyword>
<dbReference type="PANTHER" id="PTHR11085">
    <property type="entry name" value="NAD-DEPENDENT PROTEIN DEACYLASE SIRTUIN-5, MITOCHONDRIAL-RELATED"/>
    <property type="match status" value="1"/>
</dbReference>
<dbReference type="AlphaFoldDB" id="A0A1R4FS06"/>
<dbReference type="InterPro" id="IPR026591">
    <property type="entry name" value="Sirtuin_cat_small_dom_sf"/>
</dbReference>
<dbReference type="GO" id="GO:0070403">
    <property type="term" value="F:NAD+ binding"/>
    <property type="evidence" value="ECO:0007669"/>
    <property type="project" value="InterPro"/>
</dbReference>
<dbReference type="InterPro" id="IPR026590">
    <property type="entry name" value="Ssirtuin_cat_dom"/>
</dbReference>
<dbReference type="SUPFAM" id="SSF52467">
    <property type="entry name" value="DHS-like NAD/FAD-binding domain"/>
    <property type="match status" value="1"/>
</dbReference>
<protein>
    <recommendedName>
        <fullName evidence="1">protein acetyllysine N-acetyltransferase</fullName>
        <ecNumber evidence="1">2.3.1.286</ecNumber>
    </recommendedName>
</protein>